<proteinExistence type="predicted"/>
<gene>
    <name evidence="4" type="ORF">A3770_03p25450</name>
</gene>
<feature type="region of interest" description="Disordered" evidence="3">
    <location>
        <begin position="221"/>
        <end position="246"/>
    </location>
</feature>
<keyword evidence="5" id="KW-1185">Reference proteome</keyword>
<dbReference type="GO" id="GO:0000145">
    <property type="term" value="C:exocyst"/>
    <property type="evidence" value="ECO:0007669"/>
    <property type="project" value="InterPro"/>
</dbReference>
<feature type="region of interest" description="Disordered" evidence="3">
    <location>
        <begin position="277"/>
        <end position="307"/>
    </location>
</feature>
<sequence>MVVSGVAPPRRHSSGGVPAPLALATTSRSEDLFASASTPTSPDSPDSLGLKTGTTGGKKHGKMGKLWSTVKQNTKQLLQTPHSIHTNRRRSVNDKAVASLTPRNLNFGDGAAQGGSGSGSGHGGLDGLDGASLRLDGLDAKSLQRKRAEIERLKHQASQQLQRELLKHQKQLIVTSEMIADLHKTLGALRKCVALMKSTLPTYETLKSGLNLEEVAANDAEAEARSSGSQGASTSCDARGRRTGAGTGPQDLRILCTVVDQDLSRIIECLRDLGREEEERERQKRAARQAESQKKSKGRRRSSVTLAAAGAASLPAAIGAPGGEGEEERDSLALKLEKVQGRILGFASSVLEDENSSREEVELAVVCVSLASSPAQARRLLLQRHTRTLERTSENFRDGCRADSREALMPTAGAYLSTFLSVLLGAARDCEEYFGKTSGDNRWSSDYMCWCMGETQAFCAGIQKRVLSFVSMGGELRKVAEFVCLALVEAALAGKGAKISLVTAMQDKLTSMLMAAIGVYVPRVGQDVALQATAEIAQFAQLLEDGEQQVTFLHNVGHDSEASKPLFNSLSGSTEMISNTVSSLLEDVAPMLSPSIQACISSRMFFLFKQFMTTVGDSMRRYSSFISREAKENKVELLQKKKEEILENIGKAADKILEVRVGPGLREEIREKVEEFARMYSEIFCLTDEKEK</sequence>
<accession>A0A5B8MHW4</accession>
<organism evidence="4 5">
    <name type="scientific">Chloropicon primus</name>
    <dbReference type="NCBI Taxonomy" id="1764295"/>
    <lineage>
        <taxon>Eukaryota</taxon>
        <taxon>Viridiplantae</taxon>
        <taxon>Chlorophyta</taxon>
        <taxon>Chloropicophyceae</taxon>
        <taxon>Chloropicales</taxon>
        <taxon>Chloropicaceae</taxon>
        <taxon>Chloropicon</taxon>
    </lineage>
</organism>
<dbReference type="PANTHER" id="PTHR21426">
    <property type="entry name" value="EXOCYST COMPLEX COMPONENT 8"/>
    <property type="match status" value="1"/>
</dbReference>
<feature type="compositionally biased region" description="Low complexity" evidence="3">
    <location>
        <begin position="34"/>
        <end position="53"/>
    </location>
</feature>
<dbReference type="Proteomes" id="UP000316726">
    <property type="component" value="Chromosome 3"/>
</dbReference>
<keyword evidence="1" id="KW-0813">Transport</keyword>
<dbReference type="GO" id="GO:0008104">
    <property type="term" value="P:intracellular protein localization"/>
    <property type="evidence" value="ECO:0007669"/>
    <property type="project" value="TreeGrafter"/>
</dbReference>
<dbReference type="PANTHER" id="PTHR21426:SF12">
    <property type="entry name" value="EXOCYST COMPLEX COMPONENT 8"/>
    <property type="match status" value="1"/>
</dbReference>
<feature type="coiled-coil region" evidence="2">
    <location>
        <begin position="627"/>
        <end position="655"/>
    </location>
</feature>
<name>A0A5B8MHW4_9CHLO</name>
<feature type="region of interest" description="Disordered" evidence="3">
    <location>
        <begin position="1"/>
        <end position="63"/>
    </location>
</feature>
<dbReference type="EMBL" id="CP031036">
    <property type="protein sequence ID" value="QDZ20027.1"/>
    <property type="molecule type" value="Genomic_DNA"/>
</dbReference>
<keyword evidence="2" id="KW-0175">Coiled coil</keyword>
<evidence type="ECO:0000256" key="1">
    <source>
        <dbReference type="ARBA" id="ARBA00022448"/>
    </source>
</evidence>
<dbReference type="GO" id="GO:0006893">
    <property type="term" value="P:Golgi to plasma membrane transport"/>
    <property type="evidence" value="ECO:0007669"/>
    <property type="project" value="TreeGrafter"/>
</dbReference>
<evidence type="ECO:0000256" key="3">
    <source>
        <dbReference type="SAM" id="MobiDB-lite"/>
    </source>
</evidence>
<dbReference type="GO" id="GO:0006887">
    <property type="term" value="P:exocytosis"/>
    <property type="evidence" value="ECO:0007669"/>
    <property type="project" value="InterPro"/>
</dbReference>
<evidence type="ECO:0000256" key="2">
    <source>
        <dbReference type="SAM" id="Coils"/>
    </source>
</evidence>
<evidence type="ECO:0000313" key="5">
    <source>
        <dbReference type="Proteomes" id="UP000316726"/>
    </source>
</evidence>
<feature type="compositionally biased region" description="Gly residues" evidence="3">
    <location>
        <begin position="111"/>
        <end position="125"/>
    </location>
</feature>
<feature type="compositionally biased region" description="Polar residues" evidence="3">
    <location>
        <begin position="226"/>
        <end position="236"/>
    </location>
</feature>
<evidence type="ECO:0000313" key="4">
    <source>
        <dbReference type="EMBL" id="QDZ20027.1"/>
    </source>
</evidence>
<feature type="region of interest" description="Disordered" evidence="3">
    <location>
        <begin position="104"/>
        <end position="125"/>
    </location>
</feature>
<dbReference type="InterPro" id="IPR033961">
    <property type="entry name" value="Exo84"/>
</dbReference>
<reference evidence="4 5" key="1">
    <citation type="submission" date="2018-07" db="EMBL/GenBank/DDBJ databases">
        <title>The complete nuclear genome of the prasinophyte Chloropicon primus (CCMP1205).</title>
        <authorList>
            <person name="Pombert J.-F."/>
            <person name="Otis C."/>
            <person name="Turmel M."/>
            <person name="Lemieux C."/>
        </authorList>
    </citation>
    <scope>NUCLEOTIDE SEQUENCE [LARGE SCALE GENOMIC DNA]</scope>
    <source>
        <strain evidence="4 5">CCMP1205</strain>
    </source>
</reference>
<protein>
    <submittedName>
        <fullName evidence="4">Uncharacterized protein</fullName>
    </submittedName>
</protein>
<dbReference type="AlphaFoldDB" id="A0A5B8MHW4"/>